<evidence type="ECO:0000256" key="1">
    <source>
        <dbReference type="ARBA" id="ARBA00022741"/>
    </source>
</evidence>
<comment type="caution">
    <text evidence="8">The sequence shown here is derived from an EMBL/GenBank/DDBJ whole genome shotgun (WGS) entry which is preliminary data.</text>
</comment>
<reference evidence="9" key="3">
    <citation type="journal article" date="2019" name="Microbiol. Resour. Announc.">
        <title>Genome Sequence of Metarhizium rileyi, a Microbial Control Agent for Lepidoptera.</title>
        <authorList>
            <person name="Binneck E."/>
            <person name="Lastra C.C.L."/>
            <person name="Sosa-Gomez D.R."/>
        </authorList>
    </citation>
    <scope>NUCLEOTIDE SEQUENCE</scope>
    <source>
        <strain evidence="9">Cep018-CH2</strain>
    </source>
</reference>
<dbReference type="OMA" id="SFWSHNT"/>
<organism evidence="8 10">
    <name type="scientific">Metarhizium rileyi (strain RCEF 4871)</name>
    <name type="common">Nomuraea rileyi</name>
    <dbReference type="NCBI Taxonomy" id="1649241"/>
    <lineage>
        <taxon>Eukaryota</taxon>
        <taxon>Fungi</taxon>
        <taxon>Dikarya</taxon>
        <taxon>Ascomycota</taxon>
        <taxon>Pezizomycotina</taxon>
        <taxon>Sordariomycetes</taxon>
        <taxon>Hypocreomycetidae</taxon>
        <taxon>Hypocreales</taxon>
        <taxon>Clavicipitaceae</taxon>
        <taxon>Metarhizium</taxon>
    </lineage>
</organism>
<dbReference type="SUPFAM" id="SSF52540">
    <property type="entry name" value="P-loop containing nucleoside triphosphate hydrolases"/>
    <property type="match status" value="1"/>
</dbReference>
<evidence type="ECO:0000256" key="5">
    <source>
        <dbReference type="SAM" id="Coils"/>
    </source>
</evidence>
<evidence type="ECO:0000259" key="7">
    <source>
        <dbReference type="PROSITE" id="PS50067"/>
    </source>
</evidence>
<evidence type="ECO:0000313" key="11">
    <source>
        <dbReference type="Proteomes" id="UP000317257"/>
    </source>
</evidence>
<name>A0A167FM62_METRR</name>
<dbReference type="InterPro" id="IPR019821">
    <property type="entry name" value="Kinesin_motor_CS"/>
</dbReference>
<evidence type="ECO:0000313" key="10">
    <source>
        <dbReference type="Proteomes" id="UP000243498"/>
    </source>
</evidence>
<dbReference type="PROSITE" id="PS50067">
    <property type="entry name" value="KINESIN_MOTOR_2"/>
    <property type="match status" value="1"/>
</dbReference>
<evidence type="ECO:0000256" key="6">
    <source>
        <dbReference type="SAM" id="MobiDB-lite"/>
    </source>
</evidence>
<dbReference type="OrthoDB" id="3176171at2759"/>
<protein>
    <recommendedName>
        <fullName evidence="4">Kinesin-like protein</fullName>
    </recommendedName>
</protein>
<dbReference type="PROSITE" id="PS00411">
    <property type="entry name" value="KINESIN_MOTOR_1"/>
    <property type="match status" value="1"/>
</dbReference>
<dbReference type="EMBL" id="AZHC01000008">
    <property type="protein sequence ID" value="OAA45472.1"/>
    <property type="molecule type" value="Genomic_DNA"/>
</dbReference>
<reference evidence="8 10" key="1">
    <citation type="journal article" date="2016" name="Genome Biol. Evol.">
        <title>Divergent and convergent evolution of fungal pathogenicity.</title>
        <authorList>
            <person name="Shang Y."/>
            <person name="Xiao G."/>
            <person name="Zheng P."/>
            <person name="Cen K."/>
            <person name="Zhan S."/>
            <person name="Wang C."/>
        </authorList>
    </citation>
    <scope>NUCLEOTIDE SEQUENCE [LARGE SCALE GENOMIC DNA]</scope>
    <source>
        <strain evidence="8 10">RCEF 4871</strain>
    </source>
</reference>
<dbReference type="InterPro" id="IPR036961">
    <property type="entry name" value="Kinesin_motor_dom_sf"/>
</dbReference>
<dbReference type="Proteomes" id="UP000317257">
    <property type="component" value="Unassembled WGS sequence"/>
</dbReference>
<dbReference type="PANTHER" id="PTHR47117">
    <property type="entry name" value="STAR-RELATED LIPID TRANSFER PROTEIN 9"/>
    <property type="match status" value="1"/>
</dbReference>
<feature type="coiled-coil region" evidence="5">
    <location>
        <begin position="440"/>
        <end position="499"/>
    </location>
</feature>
<dbReference type="GO" id="GO:0008017">
    <property type="term" value="F:microtubule binding"/>
    <property type="evidence" value="ECO:0007669"/>
    <property type="project" value="InterPro"/>
</dbReference>
<dbReference type="GO" id="GO:0003777">
    <property type="term" value="F:microtubule motor activity"/>
    <property type="evidence" value="ECO:0007669"/>
    <property type="project" value="InterPro"/>
</dbReference>
<gene>
    <name evidence="9" type="primary">KLP7</name>
    <name evidence="9" type="ORF">ED733_008558</name>
    <name evidence="8" type="ORF">NOR_03261</name>
</gene>
<dbReference type="SMART" id="SM00129">
    <property type="entry name" value="KISc"/>
    <property type="match status" value="1"/>
</dbReference>
<accession>A0A167FM62</accession>
<dbReference type="PRINTS" id="PR00380">
    <property type="entry name" value="KINESINHEAVY"/>
</dbReference>
<feature type="region of interest" description="Disordered" evidence="6">
    <location>
        <begin position="1"/>
        <end position="37"/>
    </location>
</feature>
<feature type="domain" description="Kinesin motor" evidence="7">
    <location>
        <begin position="44"/>
        <end position="403"/>
    </location>
</feature>
<evidence type="ECO:0000313" key="9">
    <source>
        <dbReference type="EMBL" id="TWU78342.1"/>
    </source>
</evidence>
<keyword evidence="3 4" id="KW-0505">Motor protein</keyword>
<keyword evidence="2 3" id="KW-0067">ATP-binding</keyword>
<dbReference type="Proteomes" id="UP000243498">
    <property type="component" value="Unassembled WGS sequence"/>
</dbReference>
<evidence type="ECO:0000256" key="4">
    <source>
        <dbReference type="RuleBase" id="RU000394"/>
    </source>
</evidence>
<dbReference type="GO" id="GO:0007018">
    <property type="term" value="P:microtubule-based movement"/>
    <property type="evidence" value="ECO:0007669"/>
    <property type="project" value="InterPro"/>
</dbReference>
<reference evidence="11" key="2">
    <citation type="submission" date="2018-12" db="EMBL/GenBank/DDBJ databases">
        <title>The complete genome of Metarhizium rileyi, a key fungal pathogen of Lepidoptera.</title>
        <authorList>
            <person name="Binneck E."/>
            <person name="Lastra C.C.L."/>
            <person name="Sosa-Gomez D.R."/>
        </authorList>
    </citation>
    <scope>NUCLEOTIDE SEQUENCE [LARGE SCALE GENOMIC DNA]</scope>
    <source>
        <strain evidence="11">Cep018-CH2</strain>
    </source>
</reference>
<proteinExistence type="inferred from homology"/>
<dbReference type="AlphaFoldDB" id="A0A167FM62"/>
<evidence type="ECO:0000256" key="2">
    <source>
        <dbReference type="ARBA" id="ARBA00022840"/>
    </source>
</evidence>
<dbReference type="EMBL" id="SBHS01000002">
    <property type="protein sequence ID" value="TWU78342.1"/>
    <property type="molecule type" value="Genomic_DNA"/>
</dbReference>
<keyword evidence="5" id="KW-0175">Coiled coil</keyword>
<dbReference type="STRING" id="1081105.A0A167FM62"/>
<keyword evidence="10" id="KW-1185">Reference proteome</keyword>
<feature type="binding site" evidence="3">
    <location>
        <begin position="148"/>
        <end position="155"/>
    </location>
    <ligand>
        <name>ATP</name>
        <dbReference type="ChEBI" id="CHEBI:30616"/>
    </ligand>
</feature>
<dbReference type="CDD" id="cd01365">
    <property type="entry name" value="KISc_KIF1A_KIF1B"/>
    <property type="match status" value="1"/>
</dbReference>
<dbReference type="Pfam" id="PF00225">
    <property type="entry name" value="Kinesin"/>
    <property type="match status" value="1"/>
</dbReference>
<dbReference type="InterPro" id="IPR027417">
    <property type="entry name" value="P-loop_NTPase"/>
</dbReference>
<evidence type="ECO:0000256" key="3">
    <source>
        <dbReference type="PROSITE-ProRule" id="PRU00283"/>
    </source>
</evidence>
<evidence type="ECO:0000313" key="8">
    <source>
        <dbReference type="EMBL" id="OAA45472.1"/>
    </source>
</evidence>
<keyword evidence="1 3" id="KW-0547">Nucleotide-binding</keyword>
<keyword evidence="4" id="KW-0493">Microtubule</keyword>
<dbReference type="FunFam" id="3.40.850.10:FF:000050">
    <property type="entry name" value="Kinesin-like protein"/>
    <property type="match status" value="1"/>
</dbReference>
<accession>A0A5C6GKM5</accession>
<comment type="similarity">
    <text evidence="3 4">Belongs to the TRAFAC class myosin-kinesin ATPase superfamily. Kinesin family.</text>
</comment>
<dbReference type="InterPro" id="IPR001752">
    <property type="entry name" value="Kinesin_motor_dom"/>
</dbReference>
<dbReference type="Gene3D" id="3.40.850.10">
    <property type="entry name" value="Kinesin motor domain"/>
    <property type="match status" value="1"/>
</dbReference>
<dbReference type="GO" id="GO:0005874">
    <property type="term" value="C:microtubule"/>
    <property type="evidence" value="ECO:0007669"/>
    <property type="project" value="UniProtKB-KW"/>
</dbReference>
<dbReference type="GO" id="GO:0005524">
    <property type="term" value="F:ATP binding"/>
    <property type="evidence" value="ECO:0007669"/>
    <property type="project" value="UniProtKB-UniRule"/>
</dbReference>
<sequence>MALDARLMPSGTPEPQVRSSASTPSLRSRDGSVPLLSRMDGGGNVRVVVRVRAFLQREIDRQTRCLIQMDPITQLTTLRAPDQDAVDSPIPKSRKVIEDKKFTFDNSFWSHDVSDAHYAHQEDVYNSLGEEFLDHNFEGYHTCIFAYGQTGSGKSYTMMGTPEQPGLIPRTCEDLFERIDAAHNENSNIAYNVRVSYFEVYNEHVRDLLVPVIPNAAPNYLKIRESPTEGPYVKDLTEVPVRNINEILRFMKNGDQSRTTASTKMNDTSSRSHAVFTIMLKQIHHDMETDETTERSSRIRLVDLAGSERAKSTEATGARLREGSNINKSLTTLGRVIAALADSKTLRSGKRKDIVPYRDSILTWLLKDSLGGNSKTAMIACIAPSDYDETLSTLRYADQAKRIRTRAVVNQDQISTAERDAQIAAMAEEIRKLQLSVSDSRQREKNAKEAEERLEQYQTRVSTIQRMMEERSMVAESKIKKLQTENEALKLHLKLAIESLKNPIPAVSIKPQLAGEAERGDFDEYSDEDQDHHYYEDEYDTDSTAGADDLQEEMHRYLQDMGNLRKLIGGDLTRFQNQESVRMPLGMSENV</sequence>
<feature type="compositionally biased region" description="Polar residues" evidence="6">
    <location>
        <begin position="17"/>
        <end position="26"/>
    </location>
</feature>